<accession>A0A9W7NID5</accession>
<comment type="caution">
    <text evidence="3">The sequence shown here is derived from an EMBL/GenBank/DDBJ whole genome shotgun (WGS) entry which is preliminary data.</text>
</comment>
<dbReference type="InterPro" id="IPR036873">
    <property type="entry name" value="Rhodanese-like_dom_sf"/>
</dbReference>
<dbReference type="InterPro" id="IPR044528">
    <property type="entry name" value="POD-like_MBL-fold"/>
</dbReference>
<dbReference type="GO" id="GO:0046872">
    <property type="term" value="F:metal ion binding"/>
    <property type="evidence" value="ECO:0007669"/>
    <property type="project" value="UniProtKB-KW"/>
</dbReference>
<dbReference type="GO" id="GO:0050313">
    <property type="term" value="F:sulfur dioxygenase activity"/>
    <property type="evidence" value="ECO:0007669"/>
    <property type="project" value="InterPro"/>
</dbReference>
<dbReference type="SUPFAM" id="SSF52821">
    <property type="entry name" value="Rhodanese/Cell cycle control phosphatase"/>
    <property type="match status" value="2"/>
</dbReference>
<reference evidence="3 4" key="1">
    <citation type="submission" date="2018-07" db="EMBL/GenBank/DDBJ databases">
        <title>Genome sequence of Azospirillum sp. ATCC 49961.</title>
        <authorList>
            <person name="Sant'Anna F.H."/>
            <person name="Baldani J.I."/>
            <person name="Zilli J.E."/>
            <person name="Reis V.M."/>
            <person name="Hartmann A."/>
            <person name="Cruz L."/>
            <person name="de Souza E.M."/>
            <person name="de Oliveira Pedrosa F."/>
            <person name="Passaglia L.M.P."/>
        </authorList>
    </citation>
    <scope>NUCLEOTIDE SEQUENCE [LARGE SCALE GENOMIC DNA]</scope>
    <source>
        <strain evidence="3 4">ATCC 49961</strain>
    </source>
</reference>
<dbReference type="RefSeq" id="WP_149469975.1">
    <property type="nucleotide sequence ID" value="NZ_QOKW01000012.1"/>
</dbReference>
<dbReference type="InterPro" id="IPR036866">
    <property type="entry name" value="RibonucZ/Hydroxyglut_hydro"/>
</dbReference>
<protein>
    <submittedName>
        <fullName evidence="3">MBL fold metallo-hydrolase</fullName>
    </submittedName>
</protein>
<evidence type="ECO:0000313" key="4">
    <source>
        <dbReference type="Proteomes" id="UP000480854"/>
    </source>
</evidence>
<dbReference type="AlphaFoldDB" id="A0A9W7NID5"/>
<dbReference type="OrthoDB" id="9784009at2"/>
<dbReference type="CDD" id="cd07724">
    <property type="entry name" value="POD-like_MBL-fold"/>
    <property type="match status" value="1"/>
</dbReference>
<keyword evidence="4" id="KW-1185">Reference proteome</keyword>
<keyword evidence="1" id="KW-0479">Metal-binding</keyword>
<dbReference type="Gene3D" id="3.40.250.10">
    <property type="entry name" value="Rhodanese-like domain"/>
    <property type="match status" value="2"/>
</dbReference>
<dbReference type="FunFam" id="3.40.250.10:FF:000049">
    <property type="entry name" value="Phage shock protein E"/>
    <property type="match status" value="1"/>
</dbReference>
<gene>
    <name evidence="3" type="ORF">DS843_16455</name>
</gene>
<dbReference type="Pfam" id="PF00581">
    <property type="entry name" value="Rhodanese"/>
    <property type="match status" value="2"/>
</dbReference>
<dbReference type="FunFam" id="3.60.15.10:FF:000030">
    <property type="entry name" value="Metallo-beta-lactamase family protein"/>
    <property type="match status" value="1"/>
</dbReference>
<dbReference type="PANTHER" id="PTHR43084:SF1">
    <property type="entry name" value="PERSULFIDE DIOXYGENASE ETHE1, MITOCHONDRIAL"/>
    <property type="match status" value="1"/>
</dbReference>
<dbReference type="PANTHER" id="PTHR43084">
    <property type="entry name" value="PERSULFIDE DIOXYGENASE ETHE1"/>
    <property type="match status" value="1"/>
</dbReference>
<evidence type="ECO:0000313" key="3">
    <source>
        <dbReference type="EMBL" id="KAA0679526.1"/>
    </source>
</evidence>
<dbReference type="InterPro" id="IPR001279">
    <property type="entry name" value="Metallo-B-lactamas"/>
</dbReference>
<dbReference type="Gene3D" id="3.60.15.10">
    <property type="entry name" value="Ribonuclease Z/Hydroxyacylglutathione hydrolase-like"/>
    <property type="match status" value="1"/>
</dbReference>
<dbReference type="InterPro" id="IPR001763">
    <property type="entry name" value="Rhodanese-like_dom"/>
</dbReference>
<dbReference type="InterPro" id="IPR051682">
    <property type="entry name" value="Mito_Persulfide_Diox"/>
</dbReference>
<dbReference type="SMART" id="SM00849">
    <property type="entry name" value="Lactamase_B"/>
    <property type="match status" value="1"/>
</dbReference>
<dbReference type="PROSITE" id="PS50206">
    <property type="entry name" value="RHODANESE_3"/>
    <property type="match status" value="2"/>
</dbReference>
<dbReference type="Pfam" id="PF00753">
    <property type="entry name" value="Lactamase_B"/>
    <property type="match status" value="1"/>
</dbReference>
<dbReference type="EMBL" id="QOKW01000012">
    <property type="protein sequence ID" value="KAA0679526.1"/>
    <property type="molecule type" value="Genomic_DNA"/>
</dbReference>
<feature type="domain" description="Rhodanese" evidence="2">
    <location>
        <begin position="269"/>
        <end position="360"/>
    </location>
</feature>
<dbReference type="SMART" id="SM00450">
    <property type="entry name" value="RHOD"/>
    <property type="match status" value="2"/>
</dbReference>
<dbReference type="GO" id="GO:0070813">
    <property type="term" value="P:hydrogen sulfide metabolic process"/>
    <property type="evidence" value="ECO:0007669"/>
    <property type="project" value="TreeGrafter"/>
</dbReference>
<feature type="domain" description="Rhodanese" evidence="2">
    <location>
        <begin position="374"/>
        <end position="462"/>
    </location>
</feature>
<dbReference type="SUPFAM" id="SSF56281">
    <property type="entry name" value="Metallo-hydrolase/oxidoreductase"/>
    <property type="match status" value="1"/>
</dbReference>
<evidence type="ECO:0000256" key="1">
    <source>
        <dbReference type="ARBA" id="ARBA00022723"/>
    </source>
</evidence>
<evidence type="ECO:0000259" key="2">
    <source>
        <dbReference type="PROSITE" id="PS50206"/>
    </source>
</evidence>
<name>A0A9W7NID5_9PROT</name>
<sequence>MGLVLGRIEAEGIAQLSYLIGDDAAGVAAVIDPRRDVDVYLETARRRGVRIVHIVETHIHADFVSGACELAARTGAAIHGGRSEDYRFNLHQLSDGAEIGLGTVRLRALHTPGHTPEHISLLAFDAKQGEEPFAIFTGDTLFNLDVGRPDLLGDGSEQRLAKQLYRSLFELLVPLGDRVEVYPGHGAGSSCGRAIGDRNQSTIGNERTYSEALRPRSEDEFVRWMLGGMPEPPRHYARLKKVNAAGPPLRGGLPVVVPLPPEEFRERASKPDTLVLDTRSILAFGGGHVPGTLNIALRPEFPTWVGWMVDPDRELLLIVESERDLALVVEHLYRLGYDNIGGHLLDGMTSWQNAGFELAHVGQWTVQDLNRHRQDGDLIVLDVRTDEEWAEGHVPGARHIYVPHLAEHLNQLDRDKAVATYCGTGYRASIAASLLKRRGFREVINVPGSWTAWKAANLPVESPKRG</sequence>
<dbReference type="GO" id="GO:0006749">
    <property type="term" value="P:glutathione metabolic process"/>
    <property type="evidence" value="ECO:0007669"/>
    <property type="project" value="InterPro"/>
</dbReference>
<dbReference type="Proteomes" id="UP000480854">
    <property type="component" value="Unassembled WGS sequence"/>
</dbReference>
<organism evidence="3 4">
    <name type="scientific">Roseomonas genomospecies 6</name>
    <dbReference type="NCBI Taxonomy" id="214106"/>
    <lineage>
        <taxon>Bacteria</taxon>
        <taxon>Pseudomonadati</taxon>
        <taxon>Pseudomonadota</taxon>
        <taxon>Alphaproteobacteria</taxon>
        <taxon>Acetobacterales</taxon>
        <taxon>Roseomonadaceae</taxon>
        <taxon>Roseomonas</taxon>
    </lineage>
</organism>
<dbReference type="CDD" id="cd00158">
    <property type="entry name" value="RHOD"/>
    <property type="match status" value="2"/>
</dbReference>
<proteinExistence type="predicted"/>